<evidence type="ECO:0008006" key="3">
    <source>
        <dbReference type="Google" id="ProtNLM"/>
    </source>
</evidence>
<comment type="caution">
    <text evidence="1">The sequence shown here is derived from an EMBL/GenBank/DDBJ whole genome shotgun (WGS) entry which is preliminary data.</text>
</comment>
<dbReference type="Gene3D" id="2.40.160.20">
    <property type="match status" value="1"/>
</dbReference>
<proteinExistence type="predicted"/>
<accession>A0A7K1LRV1</accession>
<evidence type="ECO:0000313" key="2">
    <source>
        <dbReference type="Proteomes" id="UP000460416"/>
    </source>
</evidence>
<name>A0A7K1LRV1_9FLAO</name>
<dbReference type="EMBL" id="VJVW01000005">
    <property type="protein sequence ID" value="MUP43529.1"/>
    <property type="molecule type" value="Genomic_DNA"/>
</dbReference>
<keyword evidence="2" id="KW-1185">Reference proteome</keyword>
<gene>
    <name evidence="1" type="ORF">FLP08_13170</name>
</gene>
<dbReference type="OrthoDB" id="1410408at2"/>
<dbReference type="Proteomes" id="UP000460416">
    <property type="component" value="Unassembled WGS sequence"/>
</dbReference>
<dbReference type="SUPFAM" id="SSF56925">
    <property type="entry name" value="OMPA-like"/>
    <property type="match status" value="1"/>
</dbReference>
<organism evidence="1 2">
    <name type="scientific">Christiangramia aestuarii</name>
    <dbReference type="NCBI Taxonomy" id="1028746"/>
    <lineage>
        <taxon>Bacteria</taxon>
        <taxon>Pseudomonadati</taxon>
        <taxon>Bacteroidota</taxon>
        <taxon>Flavobacteriia</taxon>
        <taxon>Flavobacteriales</taxon>
        <taxon>Flavobacteriaceae</taxon>
        <taxon>Christiangramia</taxon>
    </lineage>
</organism>
<protein>
    <recommendedName>
        <fullName evidence="3">PorT family protein</fullName>
    </recommendedName>
</protein>
<dbReference type="InterPro" id="IPR011250">
    <property type="entry name" value="OMP/PagP_B-barrel"/>
</dbReference>
<dbReference type="RefSeq" id="WP_156277347.1">
    <property type="nucleotide sequence ID" value="NZ_BAABGI010000004.1"/>
</dbReference>
<sequence>MAQKQISPNATIYFKDQSIQSAYINFNRINDYSEINYRQKTESKPETIKPQKVDSIVSKDRKFIYSTRTIGDQNYFQQKLIGGYADLFHLKDETRDERYFVSHPVHGEQELSMKSKKASNSGKTYNQETKQYLGTLSLLLKDCQPEYLNNTKFNIRSISKTLKAYNECKNKLTYIAEEIEKKPEFRIAFMGGANFTTISTNNQSLTGDFGYQTGMDLGMELIFIPTFTKSHFQVALGINYSDKGGEAEYLRQRFDRAIIDYEMIAFDLSLRYSFLPSTSKLNPYIGVFANKSFFLKDQGERMLRVSDSDGNTDYLIDLGVSFPNSFPLTFSAEAGMNYKLTNKSGLTFNANIFQHNDGEAFFETKGYALQLGYYIAL</sequence>
<dbReference type="AlphaFoldDB" id="A0A7K1LRV1"/>
<evidence type="ECO:0000313" key="1">
    <source>
        <dbReference type="EMBL" id="MUP43529.1"/>
    </source>
</evidence>
<reference evidence="1 2" key="1">
    <citation type="submission" date="2019-07" db="EMBL/GenBank/DDBJ databases">
        <title>Gramella aestuarii sp. nov., isolated from a tidal flat, and emended description of Gramella echinicola.</title>
        <authorList>
            <person name="Liu L."/>
        </authorList>
    </citation>
    <scope>NUCLEOTIDE SEQUENCE [LARGE SCALE GENOMIC DNA]</scope>
    <source>
        <strain evidence="1 2">BS12</strain>
    </source>
</reference>